<comment type="caution">
    <text evidence="2">The sequence shown here is derived from an EMBL/GenBank/DDBJ whole genome shotgun (WGS) entry which is preliminary data.</text>
</comment>
<sequence length="85" mass="8447">MTQRGRPLFPGATSPGPGQFASVSPSGTPADVPVAADGGTAAPAERTPAVLPGAPRAAGRAALGDRATERSQRADRSARSAPENQ</sequence>
<dbReference type="EMBL" id="JAVRFH010000247">
    <property type="protein sequence ID" value="MDT0616639.1"/>
    <property type="molecule type" value="Genomic_DNA"/>
</dbReference>
<gene>
    <name evidence="2" type="ORF">RM812_41925</name>
</gene>
<feature type="compositionally biased region" description="Low complexity" evidence="1">
    <location>
        <begin position="48"/>
        <end position="65"/>
    </location>
</feature>
<dbReference type="Proteomes" id="UP001180724">
    <property type="component" value="Unassembled WGS sequence"/>
</dbReference>
<organism evidence="2 3">
    <name type="scientific">Streptomyces lancefieldiae</name>
    <dbReference type="NCBI Taxonomy" id="3075520"/>
    <lineage>
        <taxon>Bacteria</taxon>
        <taxon>Bacillati</taxon>
        <taxon>Actinomycetota</taxon>
        <taxon>Actinomycetes</taxon>
        <taxon>Kitasatosporales</taxon>
        <taxon>Streptomycetaceae</taxon>
        <taxon>Streptomyces</taxon>
    </lineage>
</organism>
<feature type="compositionally biased region" description="Basic and acidic residues" evidence="1">
    <location>
        <begin position="66"/>
        <end position="78"/>
    </location>
</feature>
<name>A0ABU3B2G4_9ACTN</name>
<evidence type="ECO:0000256" key="1">
    <source>
        <dbReference type="SAM" id="MobiDB-lite"/>
    </source>
</evidence>
<feature type="region of interest" description="Disordered" evidence="1">
    <location>
        <begin position="1"/>
        <end position="85"/>
    </location>
</feature>
<proteinExistence type="predicted"/>
<feature type="non-terminal residue" evidence="2">
    <location>
        <position position="85"/>
    </location>
</feature>
<evidence type="ECO:0000313" key="2">
    <source>
        <dbReference type="EMBL" id="MDT0616639.1"/>
    </source>
</evidence>
<evidence type="ECO:0000313" key="3">
    <source>
        <dbReference type="Proteomes" id="UP001180724"/>
    </source>
</evidence>
<accession>A0ABU3B2G4</accession>
<protein>
    <submittedName>
        <fullName evidence="2">ATP/GTP-binding protein</fullName>
    </submittedName>
</protein>
<reference evidence="2" key="1">
    <citation type="submission" date="2024-05" db="EMBL/GenBank/DDBJ databases">
        <title>30 novel species of actinomycetes from the DSMZ collection.</title>
        <authorList>
            <person name="Nouioui I."/>
        </authorList>
    </citation>
    <scope>NUCLEOTIDE SEQUENCE</scope>
    <source>
        <strain evidence="2">DSM 40712</strain>
    </source>
</reference>
<keyword evidence="3" id="KW-1185">Reference proteome</keyword>